<dbReference type="Proteomes" id="UP000824093">
    <property type="component" value="Unassembled WGS sequence"/>
</dbReference>
<name>A0A9D1M0Y1_9FIRM</name>
<accession>A0A9D1M0Y1</accession>
<protein>
    <submittedName>
        <fullName evidence="1">Uncharacterized protein</fullName>
    </submittedName>
</protein>
<gene>
    <name evidence="1" type="ORF">IAB70_03445</name>
</gene>
<evidence type="ECO:0000313" key="2">
    <source>
        <dbReference type="Proteomes" id="UP000824093"/>
    </source>
</evidence>
<comment type="caution">
    <text evidence="1">The sequence shown here is derived from an EMBL/GenBank/DDBJ whole genome shotgun (WGS) entry which is preliminary data.</text>
</comment>
<organism evidence="1 2">
    <name type="scientific">Candidatus Merdicola faecigallinarum</name>
    <dbReference type="NCBI Taxonomy" id="2840862"/>
    <lineage>
        <taxon>Bacteria</taxon>
        <taxon>Bacillati</taxon>
        <taxon>Bacillota</taxon>
        <taxon>Clostridia</taxon>
        <taxon>Candidatus Merdicola</taxon>
    </lineage>
</organism>
<reference evidence="1" key="2">
    <citation type="journal article" date="2021" name="PeerJ">
        <title>Extensive microbial diversity within the chicken gut microbiome revealed by metagenomics and culture.</title>
        <authorList>
            <person name="Gilroy R."/>
            <person name="Ravi A."/>
            <person name="Getino M."/>
            <person name="Pursley I."/>
            <person name="Horton D.L."/>
            <person name="Alikhan N.F."/>
            <person name="Baker D."/>
            <person name="Gharbi K."/>
            <person name="Hall N."/>
            <person name="Watson M."/>
            <person name="Adriaenssens E.M."/>
            <person name="Foster-Nyarko E."/>
            <person name="Jarju S."/>
            <person name="Secka A."/>
            <person name="Antonio M."/>
            <person name="Oren A."/>
            <person name="Chaudhuri R.R."/>
            <person name="La Ragione R."/>
            <person name="Hildebrand F."/>
            <person name="Pallen M.J."/>
        </authorList>
    </citation>
    <scope>NUCLEOTIDE SEQUENCE</scope>
    <source>
        <strain evidence="1">CHK195-15760</strain>
    </source>
</reference>
<evidence type="ECO:0000313" key="1">
    <source>
        <dbReference type="EMBL" id="HIU51659.1"/>
    </source>
</evidence>
<dbReference type="AlphaFoldDB" id="A0A9D1M0Y1"/>
<sequence>MTNYNKEEAEILRRESERTSKYPIDYSMYDTSLEGYVVIPVKHEEAILTELGYVKVSQKEIEATKGLQRYRDKLLYKIPWKTLEEIHAN</sequence>
<dbReference type="EMBL" id="DVNH01000024">
    <property type="protein sequence ID" value="HIU51659.1"/>
    <property type="molecule type" value="Genomic_DNA"/>
</dbReference>
<reference evidence="1" key="1">
    <citation type="submission" date="2020-10" db="EMBL/GenBank/DDBJ databases">
        <authorList>
            <person name="Gilroy R."/>
        </authorList>
    </citation>
    <scope>NUCLEOTIDE SEQUENCE</scope>
    <source>
        <strain evidence="1">CHK195-15760</strain>
    </source>
</reference>
<proteinExistence type="predicted"/>